<comment type="similarity">
    <text evidence="1">Belongs to the RMD1/sif2 family.</text>
</comment>
<evidence type="ECO:0000259" key="3">
    <source>
        <dbReference type="Pfam" id="PF02582"/>
    </source>
</evidence>
<reference evidence="5" key="2">
    <citation type="submission" date="2015-01" db="EMBL/GenBank/DDBJ databases">
        <title>Evolutionary Origins and Diversification of the Mycorrhizal Mutualists.</title>
        <authorList>
            <consortium name="DOE Joint Genome Institute"/>
            <consortium name="Mycorrhizal Genomics Consortium"/>
            <person name="Kohler A."/>
            <person name="Kuo A."/>
            <person name="Nagy L.G."/>
            <person name="Floudas D."/>
            <person name="Copeland A."/>
            <person name="Barry K.W."/>
            <person name="Cichocki N."/>
            <person name="Veneault-Fourrey C."/>
            <person name="LaButti K."/>
            <person name="Lindquist E.A."/>
            <person name="Lipzen A."/>
            <person name="Lundell T."/>
            <person name="Morin E."/>
            <person name="Murat C."/>
            <person name="Riley R."/>
            <person name="Ohm R."/>
            <person name="Sun H."/>
            <person name="Tunlid A."/>
            <person name="Henrissat B."/>
            <person name="Grigoriev I.V."/>
            <person name="Hibbett D.S."/>
            <person name="Martin F."/>
        </authorList>
    </citation>
    <scope>NUCLEOTIDE SEQUENCE [LARGE SCALE GENOMIC DNA]</scope>
    <source>
        <strain evidence="5">MUT 4182</strain>
    </source>
</reference>
<accession>A0A0C3QNK1</accession>
<feature type="region of interest" description="Disordered" evidence="2">
    <location>
        <begin position="46"/>
        <end position="90"/>
    </location>
</feature>
<dbReference type="InterPro" id="IPR003734">
    <property type="entry name" value="DUF155"/>
</dbReference>
<evidence type="ECO:0000313" key="5">
    <source>
        <dbReference type="Proteomes" id="UP000054248"/>
    </source>
</evidence>
<organism evidence="4 5">
    <name type="scientific">Tulasnella calospora MUT 4182</name>
    <dbReference type="NCBI Taxonomy" id="1051891"/>
    <lineage>
        <taxon>Eukaryota</taxon>
        <taxon>Fungi</taxon>
        <taxon>Dikarya</taxon>
        <taxon>Basidiomycota</taxon>
        <taxon>Agaricomycotina</taxon>
        <taxon>Agaricomycetes</taxon>
        <taxon>Cantharellales</taxon>
        <taxon>Tulasnellaceae</taxon>
        <taxon>Tulasnella</taxon>
    </lineage>
</organism>
<sequence length="402" mass="44585">MLPFRRLASIVRTSPGPARLPSIAHTQRLNPLASRYAPSRWNSTIASEPAEPSLSPPPPRTSKPKPNKSATALKRTASASLPIRHNPTPTRGDIRPVFTFSTVEKYNPIALSRLLPSAIEFEEAFWLPAWSYKGESCEVWVFCNGSVVIWGAGEDAARRFISDVFERDRSSTFGKILGHAESEELEFVTDPNESTRLQGDLIILGQAPMLNDFDQPKVSARKAEKASLPLETAAARYAFSHALARSTALASLETSLENYLQSVSSLPATLVATGKPGLERTELIMKLGELLKLRQSLNLTEESFSDTPDFYWAEPALEEYFNSVSKALEIKLRTKSVNDKITYAAELQSTLRELLTESTAHRMELIIIALIAVEVVIAFIRDGPELWESMFGKADKSKAERH</sequence>
<dbReference type="AlphaFoldDB" id="A0A0C3QNK1"/>
<dbReference type="Pfam" id="PF02582">
    <property type="entry name" value="DUF155"/>
    <property type="match status" value="1"/>
</dbReference>
<dbReference type="GO" id="GO:0070131">
    <property type="term" value="P:positive regulation of mitochondrial translation"/>
    <property type="evidence" value="ECO:0007669"/>
    <property type="project" value="TreeGrafter"/>
</dbReference>
<dbReference type="InterPro" id="IPR051624">
    <property type="entry name" value="RMD1/Sad1-interacting"/>
</dbReference>
<name>A0A0C3QNK1_9AGAM</name>
<dbReference type="OrthoDB" id="242766at2759"/>
<dbReference type="EMBL" id="KN822942">
    <property type="protein sequence ID" value="KIO34800.1"/>
    <property type="molecule type" value="Genomic_DNA"/>
</dbReference>
<dbReference type="PANTHER" id="PTHR16255:SF1">
    <property type="entry name" value="REQUIRED FOR MEIOTIC NUCLEAR DIVISION PROTEIN 1 HOMOLOG"/>
    <property type="match status" value="1"/>
</dbReference>
<dbReference type="PANTHER" id="PTHR16255">
    <property type="entry name" value="REQUIRED FOR MEIOTIC NUCLEAR DIVISION PROTEIN 1 HOMOLOG"/>
    <property type="match status" value="1"/>
</dbReference>
<protein>
    <recommendedName>
        <fullName evidence="3">DUF155 domain-containing protein</fullName>
    </recommendedName>
</protein>
<dbReference type="GO" id="GO:0005739">
    <property type="term" value="C:mitochondrion"/>
    <property type="evidence" value="ECO:0007669"/>
    <property type="project" value="UniProtKB-ARBA"/>
</dbReference>
<dbReference type="HOGENOM" id="CLU_011220_6_1_1"/>
<keyword evidence="5" id="KW-1185">Reference proteome</keyword>
<proteinExistence type="inferred from homology"/>
<feature type="domain" description="DUF155" evidence="3">
    <location>
        <begin position="139"/>
        <end position="338"/>
    </location>
</feature>
<evidence type="ECO:0000256" key="1">
    <source>
        <dbReference type="ARBA" id="ARBA00008306"/>
    </source>
</evidence>
<reference evidence="4 5" key="1">
    <citation type="submission" date="2014-04" db="EMBL/GenBank/DDBJ databases">
        <authorList>
            <consortium name="DOE Joint Genome Institute"/>
            <person name="Kuo A."/>
            <person name="Girlanda M."/>
            <person name="Perotto S."/>
            <person name="Kohler A."/>
            <person name="Nagy L.G."/>
            <person name="Floudas D."/>
            <person name="Copeland A."/>
            <person name="Barry K.W."/>
            <person name="Cichocki N."/>
            <person name="Veneault-Fourrey C."/>
            <person name="LaButti K."/>
            <person name="Lindquist E.A."/>
            <person name="Lipzen A."/>
            <person name="Lundell T."/>
            <person name="Morin E."/>
            <person name="Murat C."/>
            <person name="Sun H."/>
            <person name="Tunlid A."/>
            <person name="Henrissat B."/>
            <person name="Grigoriev I.V."/>
            <person name="Hibbett D.S."/>
            <person name="Martin F."/>
            <person name="Nordberg H.P."/>
            <person name="Cantor M.N."/>
            <person name="Hua S.X."/>
        </authorList>
    </citation>
    <scope>NUCLEOTIDE SEQUENCE [LARGE SCALE GENOMIC DNA]</scope>
    <source>
        <strain evidence="4 5">MUT 4182</strain>
    </source>
</reference>
<evidence type="ECO:0000256" key="2">
    <source>
        <dbReference type="SAM" id="MobiDB-lite"/>
    </source>
</evidence>
<gene>
    <name evidence="4" type="ORF">M407DRAFT_63924</name>
</gene>
<dbReference type="Proteomes" id="UP000054248">
    <property type="component" value="Unassembled WGS sequence"/>
</dbReference>
<evidence type="ECO:0000313" key="4">
    <source>
        <dbReference type="EMBL" id="KIO34800.1"/>
    </source>
</evidence>